<dbReference type="PROSITE" id="PS51257">
    <property type="entry name" value="PROKAR_LIPOPROTEIN"/>
    <property type="match status" value="1"/>
</dbReference>
<dbReference type="Pfam" id="PF00149">
    <property type="entry name" value="Metallophos"/>
    <property type="match status" value="1"/>
</dbReference>
<dbReference type="Gene3D" id="3.60.21.10">
    <property type="match status" value="1"/>
</dbReference>
<reference evidence="3" key="1">
    <citation type="journal article" date="2021" name="PeerJ">
        <title>Extensive microbial diversity within the chicken gut microbiome revealed by metagenomics and culture.</title>
        <authorList>
            <person name="Gilroy R."/>
            <person name="Ravi A."/>
            <person name="Getino M."/>
            <person name="Pursley I."/>
            <person name="Horton D.L."/>
            <person name="Alikhan N.F."/>
            <person name="Baker D."/>
            <person name="Gharbi K."/>
            <person name="Hall N."/>
            <person name="Watson M."/>
            <person name="Adriaenssens E.M."/>
            <person name="Foster-Nyarko E."/>
            <person name="Jarju S."/>
            <person name="Secka A."/>
            <person name="Antonio M."/>
            <person name="Oren A."/>
            <person name="Chaudhuri R.R."/>
            <person name="La Ragione R."/>
            <person name="Hildebrand F."/>
            <person name="Pallen M.J."/>
        </authorList>
    </citation>
    <scope>NUCLEOTIDE SEQUENCE</scope>
    <source>
        <strain evidence="3">ChiHecec1B25-7008</strain>
    </source>
</reference>
<evidence type="ECO:0000313" key="4">
    <source>
        <dbReference type="Proteomes" id="UP000823860"/>
    </source>
</evidence>
<dbReference type="PANTHER" id="PTHR43143">
    <property type="entry name" value="METALLOPHOSPHOESTERASE, CALCINEURIN SUPERFAMILY"/>
    <property type="match status" value="1"/>
</dbReference>
<evidence type="ECO:0000313" key="3">
    <source>
        <dbReference type="EMBL" id="HJA84357.1"/>
    </source>
</evidence>
<feature type="domain" description="Calcineurin-like phosphoesterase" evidence="2">
    <location>
        <begin position="39"/>
        <end position="245"/>
    </location>
</feature>
<dbReference type="PANTHER" id="PTHR43143:SF1">
    <property type="entry name" value="SERINE_THREONINE-PROTEIN PHOSPHATASE CPPED1"/>
    <property type="match status" value="1"/>
</dbReference>
<feature type="signal peptide" evidence="1">
    <location>
        <begin position="1"/>
        <end position="25"/>
    </location>
</feature>
<dbReference type="InterPro" id="IPR004843">
    <property type="entry name" value="Calcineurin-like_PHP"/>
</dbReference>
<dbReference type="InterPro" id="IPR051918">
    <property type="entry name" value="STPP_CPPED1"/>
</dbReference>
<proteinExistence type="predicted"/>
<protein>
    <submittedName>
        <fullName evidence="3">Metallophosphoesterase</fullName>
    </submittedName>
</protein>
<organism evidence="3 4">
    <name type="scientific">Candidatus Bacteroides intestinavium</name>
    <dbReference type="NCBI Taxonomy" id="2838469"/>
    <lineage>
        <taxon>Bacteria</taxon>
        <taxon>Pseudomonadati</taxon>
        <taxon>Bacteroidota</taxon>
        <taxon>Bacteroidia</taxon>
        <taxon>Bacteroidales</taxon>
        <taxon>Bacteroidaceae</taxon>
        <taxon>Bacteroides</taxon>
    </lineage>
</organism>
<dbReference type="AlphaFoldDB" id="A0A9D2HUM4"/>
<evidence type="ECO:0000256" key="1">
    <source>
        <dbReference type="SAM" id="SignalP"/>
    </source>
</evidence>
<dbReference type="EMBL" id="DWZE01000129">
    <property type="protein sequence ID" value="HJA84357.1"/>
    <property type="molecule type" value="Genomic_DNA"/>
</dbReference>
<gene>
    <name evidence="3" type="ORF">H9785_10380</name>
</gene>
<sequence>MKRKNLLKWSALCCLTVLLASCGTAGKENQSAQPATKLTFAYLTDVHLNKDNAGNGNEGLRKALKAAVDNGAEFVMFGGDNADTDHLGEAETTADTLHARFVRLVEEAGLPAYYTIGNHDRFYRSEGQPDTLGFKMFEKHYGPTYRSFTQKGVHFVILNALYPQGDDAPYNVGAEQLEWLKADLDTVARETPVIVSIHVPMLSLYYPVVDGSMKAWDMIADTKAVVDLLKEHNTQLVLQGHQHIYEQIQERDLWFVTAGAVSAYWWQGAFLTTEEGILLVKVDENNRVTWEYVDYGWDVEKK</sequence>
<reference evidence="3" key="2">
    <citation type="submission" date="2021-04" db="EMBL/GenBank/DDBJ databases">
        <authorList>
            <person name="Gilroy R."/>
        </authorList>
    </citation>
    <scope>NUCLEOTIDE SEQUENCE</scope>
    <source>
        <strain evidence="3">ChiHecec1B25-7008</strain>
    </source>
</reference>
<keyword evidence="1" id="KW-0732">Signal</keyword>
<dbReference type="InterPro" id="IPR029052">
    <property type="entry name" value="Metallo-depent_PP-like"/>
</dbReference>
<dbReference type="Proteomes" id="UP000823860">
    <property type="component" value="Unassembled WGS sequence"/>
</dbReference>
<dbReference type="GO" id="GO:0016787">
    <property type="term" value="F:hydrolase activity"/>
    <property type="evidence" value="ECO:0007669"/>
    <property type="project" value="InterPro"/>
</dbReference>
<evidence type="ECO:0000259" key="2">
    <source>
        <dbReference type="Pfam" id="PF00149"/>
    </source>
</evidence>
<feature type="chain" id="PRO_5038889717" evidence="1">
    <location>
        <begin position="26"/>
        <end position="302"/>
    </location>
</feature>
<dbReference type="SUPFAM" id="SSF56300">
    <property type="entry name" value="Metallo-dependent phosphatases"/>
    <property type="match status" value="1"/>
</dbReference>
<accession>A0A9D2HUM4</accession>
<name>A0A9D2HUM4_9BACE</name>
<comment type="caution">
    <text evidence="3">The sequence shown here is derived from an EMBL/GenBank/DDBJ whole genome shotgun (WGS) entry which is preliminary data.</text>
</comment>